<accession>A0AAD7W4T2</accession>
<dbReference type="EMBL" id="JAINUG010000286">
    <property type="protein sequence ID" value="KAJ8383757.1"/>
    <property type="molecule type" value="Genomic_DNA"/>
</dbReference>
<evidence type="ECO:0000313" key="1">
    <source>
        <dbReference type="EMBL" id="KAJ8383757.1"/>
    </source>
</evidence>
<gene>
    <name evidence="1" type="ORF">AAFF_G00215160</name>
</gene>
<proteinExistence type="predicted"/>
<sequence>ISKYIQNETDKSKSYREDSLFDGGYVGLPPDVMAHLPLINIVVRDLGPARFLGVFPVQCHGAAVAVEQGDVIGTRGFRWNVQESQSVDPFTQESI</sequence>
<organism evidence="1 2">
    <name type="scientific">Aldrovandia affinis</name>
    <dbReference type="NCBI Taxonomy" id="143900"/>
    <lineage>
        <taxon>Eukaryota</taxon>
        <taxon>Metazoa</taxon>
        <taxon>Chordata</taxon>
        <taxon>Craniata</taxon>
        <taxon>Vertebrata</taxon>
        <taxon>Euteleostomi</taxon>
        <taxon>Actinopterygii</taxon>
        <taxon>Neopterygii</taxon>
        <taxon>Teleostei</taxon>
        <taxon>Notacanthiformes</taxon>
        <taxon>Halosauridae</taxon>
        <taxon>Aldrovandia</taxon>
    </lineage>
</organism>
<keyword evidence="2" id="KW-1185">Reference proteome</keyword>
<feature type="non-terminal residue" evidence="1">
    <location>
        <position position="1"/>
    </location>
</feature>
<comment type="caution">
    <text evidence="1">The sequence shown here is derived from an EMBL/GenBank/DDBJ whole genome shotgun (WGS) entry which is preliminary data.</text>
</comment>
<name>A0AAD7W4T2_9TELE</name>
<evidence type="ECO:0000313" key="2">
    <source>
        <dbReference type="Proteomes" id="UP001221898"/>
    </source>
</evidence>
<protein>
    <submittedName>
        <fullName evidence="1">Uncharacterized protein</fullName>
    </submittedName>
</protein>
<dbReference type="Proteomes" id="UP001221898">
    <property type="component" value="Unassembled WGS sequence"/>
</dbReference>
<reference evidence="1" key="1">
    <citation type="journal article" date="2023" name="Science">
        <title>Genome structures resolve the early diversification of teleost fishes.</title>
        <authorList>
            <person name="Parey E."/>
            <person name="Louis A."/>
            <person name="Montfort J."/>
            <person name="Bouchez O."/>
            <person name="Roques C."/>
            <person name="Iampietro C."/>
            <person name="Lluch J."/>
            <person name="Castinel A."/>
            <person name="Donnadieu C."/>
            <person name="Desvignes T."/>
            <person name="Floi Bucao C."/>
            <person name="Jouanno E."/>
            <person name="Wen M."/>
            <person name="Mejri S."/>
            <person name="Dirks R."/>
            <person name="Jansen H."/>
            <person name="Henkel C."/>
            <person name="Chen W.J."/>
            <person name="Zahm M."/>
            <person name="Cabau C."/>
            <person name="Klopp C."/>
            <person name="Thompson A.W."/>
            <person name="Robinson-Rechavi M."/>
            <person name="Braasch I."/>
            <person name="Lecointre G."/>
            <person name="Bobe J."/>
            <person name="Postlethwait J.H."/>
            <person name="Berthelot C."/>
            <person name="Roest Crollius H."/>
            <person name="Guiguen Y."/>
        </authorList>
    </citation>
    <scope>NUCLEOTIDE SEQUENCE</scope>
    <source>
        <strain evidence="1">NC1722</strain>
    </source>
</reference>
<dbReference type="AlphaFoldDB" id="A0AAD7W4T2"/>